<comment type="catalytic activity">
    <reaction evidence="2">
        <text>2 GTP = 3',3'-c-di-GMP + 2 diphosphate</text>
        <dbReference type="Rhea" id="RHEA:24898"/>
        <dbReference type="ChEBI" id="CHEBI:33019"/>
        <dbReference type="ChEBI" id="CHEBI:37565"/>
        <dbReference type="ChEBI" id="CHEBI:58805"/>
        <dbReference type="EC" id="2.7.7.65"/>
    </reaction>
</comment>
<reference evidence="5" key="1">
    <citation type="journal article" date="2015" name="Genome Announc.">
        <title>High-Quality Draft Genome Sequence of Desulfovibrio carbinoliphilus FW-101-2B, an Organic Acid-Oxidizing Sulfate-Reducing Bacterium Isolated from Uranium(VI)-Contaminated Groundwater.</title>
        <authorList>
            <person name="Ramsay B.D."/>
            <person name="Hwang C."/>
            <person name="Woo H.L."/>
            <person name="Carroll S.L."/>
            <person name="Lucas S."/>
            <person name="Han J."/>
            <person name="Lapidus A.L."/>
            <person name="Cheng J.F."/>
            <person name="Goodwin L.A."/>
            <person name="Pitluck S."/>
            <person name="Peters L."/>
            <person name="Chertkov O."/>
            <person name="Held B."/>
            <person name="Detter J.C."/>
            <person name="Han C.S."/>
            <person name="Tapia R."/>
            <person name="Land M.L."/>
            <person name="Hauser L.J."/>
            <person name="Kyrpides N.C."/>
            <person name="Ivanova N.N."/>
            <person name="Mikhailova N."/>
            <person name="Pagani I."/>
            <person name="Woyke T."/>
            <person name="Arkin A.P."/>
            <person name="Dehal P."/>
            <person name="Chivian D."/>
            <person name="Criddle C.S."/>
            <person name="Wu W."/>
            <person name="Chakraborty R."/>
            <person name="Hazen T.C."/>
            <person name="Fields M.W."/>
        </authorList>
    </citation>
    <scope>NUCLEOTIDE SEQUENCE [LARGE SCALE GENOMIC DNA]</scope>
    <source>
        <strain evidence="5">FW-101-2B</strain>
    </source>
</reference>
<dbReference type="InterPro" id="IPR043128">
    <property type="entry name" value="Rev_trsase/Diguanyl_cyclase"/>
</dbReference>
<evidence type="ECO:0000313" key="5">
    <source>
        <dbReference type="Proteomes" id="UP000004662"/>
    </source>
</evidence>
<dbReference type="PANTHER" id="PTHR45138:SF9">
    <property type="entry name" value="DIGUANYLATE CYCLASE DGCM-RELATED"/>
    <property type="match status" value="1"/>
</dbReference>
<dbReference type="GO" id="GO:0005886">
    <property type="term" value="C:plasma membrane"/>
    <property type="evidence" value="ECO:0007669"/>
    <property type="project" value="TreeGrafter"/>
</dbReference>
<dbReference type="Proteomes" id="UP000004662">
    <property type="component" value="Chromosome"/>
</dbReference>
<protein>
    <recommendedName>
        <fullName evidence="1">diguanylate cyclase</fullName>
        <ecNumber evidence="1">2.7.7.65</ecNumber>
    </recommendedName>
</protein>
<dbReference type="EMBL" id="CM001368">
    <property type="protein sequence ID" value="EHJ46059.1"/>
    <property type="molecule type" value="Genomic_DNA"/>
</dbReference>
<dbReference type="RefSeq" id="WP_009179518.1">
    <property type="nucleotide sequence ID" value="NZ_CM001368.1"/>
</dbReference>
<name>G7QC24_9BACT</name>
<evidence type="ECO:0000313" key="4">
    <source>
        <dbReference type="EMBL" id="EHJ46059.1"/>
    </source>
</evidence>
<dbReference type="OrthoDB" id="9779960at2"/>
<dbReference type="EC" id="2.7.7.65" evidence="1"/>
<dbReference type="PROSITE" id="PS50887">
    <property type="entry name" value="GGDEF"/>
    <property type="match status" value="1"/>
</dbReference>
<dbReference type="PANTHER" id="PTHR45138">
    <property type="entry name" value="REGULATORY COMPONENTS OF SENSORY TRANSDUCTION SYSTEM"/>
    <property type="match status" value="1"/>
</dbReference>
<proteinExistence type="predicted"/>
<evidence type="ECO:0000256" key="1">
    <source>
        <dbReference type="ARBA" id="ARBA00012528"/>
    </source>
</evidence>
<dbReference type="NCBIfam" id="TIGR00254">
    <property type="entry name" value="GGDEF"/>
    <property type="match status" value="1"/>
</dbReference>
<dbReference type="InterPro" id="IPR050469">
    <property type="entry name" value="Diguanylate_Cyclase"/>
</dbReference>
<sequence>MVETSEDHACALQNLCGDLHKIGCGEDPAWLAVLLFVRDLVRHFSLFSDVQKKAVQRFVFRELARRDPSERQLRRIVTGLEGFLAENSRTAALRQALAAEKKATHALAESVSAFLRESLASERERGKLLGRFGCEAMGTLSGESEPAAMVAQLRGLVTDMLTHYREEALAWEQKANQLEKTVRVDPLLAPLHNRRALDSHLRQAIAGAADGQKPLSVLMIDVDNFKTSINDVHGHTVGDDVLRALAKIIDGHAAKNGWFAARYGGDELVLACGLDGETAEFHADAIRLAVQQYEFRPRVGGTFAGTPIRFTVSIGVAAYESGMTAEDLVAAADRAMYRVKGTGRNNVARFAAAAPA</sequence>
<gene>
    <name evidence="4" type="ORF">DFW101_0042</name>
</gene>
<organism evidence="4 5">
    <name type="scientific">Solidesulfovibrio carbinoliphilus subsp. oakridgensis</name>
    <dbReference type="NCBI Taxonomy" id="694327"/>
    <lineage>
        <taxon>Bacteria</taxon>
        <taxon>Pseudomonadati</taxon>
        <taxon>Thermodesulfobacteriota</taxon>
        <taxon>Desulfovibrionia</taxon>
        <taxon>Desulfovibrionales</taxon>
        <taxon>Desulfovibrionaceae</taxon>
        <taxon>Solidesulfovibrio</taxon>
    </lineage>
</organism>
<dbReference type="GO" id="GO:0043709">
    <property type="term" value="P:cell adhesion involved in single-species biofilm formation"/>
    <property type="evidence" value="ECO:0007669"/>
    <property type="project" value="TreeGrafter"/>
</dbReference>
<dbReference type="AlphaFoldDB" id="G7QC24"/>
<dbReference type="SMART" id="SM00267">
    <property type="entry name" value="GGDEF"/>
    <property type="match status" value="1"/>
</dbReference>
<dbReference type="eggNOG" id="COG3706">
    <property type="taxonomic scope" value="Bacteria"/>
</dbReference>
<evidence type="ECO:0000256" key="2">
    <source>
        <dbReference type="ARBA" id="ARBA00034247"/>
    </source>
</evidence>
<feature type="domain" description="GGDEF" evidence="3">
    <location>
        <begin position="213"/>
        <end position="352"/>
    </location>
</feature>
<dbReference type="InterPro" id="IPR029787">
    <property type="entry name" value="Nucleotide_cyclase"/>
</dbReference>
<keyword evidence="5" id="KW-1185">Reference proteome</keyword>
<dbReference type="CDD" id="cd01949">
    <property type="entry name" value="GGDEF"/>
    <property type="match status" value="1"/>
</dbReference>
<dbReference type="SUPFAM" id="SSF55073">
    <property type="entry name" value="Nucleotide cyclase"/>
    <property type="match status" value="1"/>
</dbReference>
<dbReference type="InterPro" id="IPR000160">
    <property type="entry name" value="GGDEF_dom"/>
</dbReference>
<dbReference type="GO" id="GO:1902201">
    <property type="term" value="P:negative regulation of bacterial-type flagellum-dependent cell motility"/>
    <property type="evidence" value="ECO:0007669"/>
    <property type="project" value="TreeGrafter"/>
</dbReference>
<dbReference type="Pfam" id="PF00990">
    <property type="entry name" value="GGDEF"/>
    <property type="match status" value="1"/>
</dbReference>
<accession>G7QC24</accession>
<dbReference type="HOGENOM" id="CLU_777852_0_0_7"/>
<dbReference type="GO" id="GO:0052621">
    <property type="term" value="F:diguanylate cyclase activity"/>
    <property type="evidence" value="ECO:0007669"/>
    <property type="project" value="UniProtKB-EC"/>
</dbReference>
<dbReference type="Gene3D" id="3.30.70.270">
    <property type="match status" value="1"/>
</dbReference>
<dbReference type="STRING" id="694327.DFW101_0042"/>
<evidence type="ECO:0000259" key="3">
    <source>
        <dbReference type="PROSITE" id="PS50887"/>
    </source>
</evidence>